<name>A0A9D1DTV3_9FIRM</name>
<sequence>MKKIVTEIKKLEVLLDKKIGILKDKVDYIISNKMSDKKEIEFTLDNILDLVYWYGENIRELYYSLLEYYKDIDLKSADDYEKLYLDIINEK</sequence>
<evidence type="ECO:0000313" key="2">
    <source>
        <dbReference type="Proteomes" id="UP000824232"/>
    </source>
</evidence>
<reference evidence="1" key="1">
    <citation type="submission" date="2020-10" db="EMBL/GenBank/DDBJ databases">
        <authorList>
            <person name="Gilroy R."/>
        </authorList>
    </citation>
    <scope>NUCLEOTIDE SEQUENCE</scope>
    <source>
        <strain evidence="1">CHK184-20233</strain>
    </source>
</reference>
<dbReference type="Proteomes" id="UP000824232">
    <property type="component" value="Unassembled WGS sequence"/>
</dbReference>
<proteinExistence type="predicted"/>
<accession>A0A9D1DTV3</accession>
<gene>
    <name evidence="1" type="ORF">IAB38_03065</name>
</gene>
<dbReference type="EMBL" id="DVHC01000030">
    <property type="protein sequence ID" value="HIR59009.1"/>
    <property type="molecule type" value="Genomic_DNA"/>
</dbReference>
<reference evidence="1" key="2">
    <citation type="journal article" date="2021" name="PeerJ">
        <title>Extensive microbial diversity within the chicken gut microbiome revealed by metagenomics and culture.</title>
        <authorList>
            <person name="Gilroy R."/>
            <person name="Ravi A."/>
            <person name="Getino M."/>
            <person name="Pursley I."/>
            <person name="Horton D.L."/>
            <person name="Alikhan N.F."/>
            <person name="Baker D."/>
            <person name="Gharbi K."/>
            <person name="Hall N."/>
            <person name="Watson M."/>
            <person name="Adriaenssens E.M."/>
            <person name="Foster-Nyarko E."/>
            <person name="Jarju S."/>
            <person name="Secka A."/>
            <person name="Antonio M."/>
            <person name="Oren A."/>
            <person name="Chaudhuri R.R."/>
            <person name="La Ragione R."/>
            <person name="Hildebrand F."/>
            <person name="Pallen M.J."/>
        </authorList>
    </citation>
    <scope>NUCLEOTIDE SEQUENCE</scope>
    <source>
        <strain evidence="1">CHK184-20233</strain>
    </source>
</reference>
<comment type="caution">
    <text evidence="1">The sequence shown here is derived from an EMBL/GenBank/DDBJ whole genome shotgun (WGS) entry which is preliminary data.</text>
</comment>
<organism evidence="1 2">
    <name type="scientific">Candidatus Onthousia excrementipullorum</name>
    <dbReference type="NCBI Taxonomy" id="2840884"/>
    <lineage>
        <taxon>Bacteria</taxon>
        <taxon>Bacillati</taxon>
        <taxon>Bacillota</taxon>
        <taxon>Bacilli</taxon>
        <taxon>Candidatus Onthousia</taxon>
    </lineage>
</organism>
<protein>
    <submittedName>
        <fullName evidence="1">Uncharacterized protein</fullName>
    </submittedName>
</protein>
<dbReference type="AlphaFoldDB" id="A0A9D1DTV3"/>
<evidence type="ECO:0000313" key="1">
    <source>
        <dbReference type="EMBL" id="HIR59009.1"/>
    </source>
</evidence>